<dbReference type="EMBL" id="MU393633">
    <property type="protein sequence ID" value="KAI4859449.1"/>
    <property type="molecule type" value="Genomic_DNA"/>
</dbReference>
<protein>
    <submittedName>
        <fullName evidence="1">Uncharacterized protein</fullName>
    </submittedName>
</protein>
<dbReference type="Proteomes" id="UP001497700">
    <property type="component" value="Unassembled WGS sequence"/>
</dbReference>
<reference evidence="1 2" key="1">
    <citation type="journal article" date="2022" name="New Phytol.">
        <title>Ecological generalism drives hyperdiversity of secondary metabolite gene clusters in xylarialean endophytes.</title>
        <authorList>
            <person name="Franco M.E.E."/>
            <person name="Wisecaver J.H."/>
            <person name="Arnold A.E."/>
            <person name="Ju Y.M."/>
            <person name="Slot J.C."/>
            <person name="Ahrendt S."/>
            <person name="Moore L.P."/>
            <person name="Eastman K.E."/>
            <person name="Scott K."/>
            <person name="Konkel Z."/>
            <person name="Mondo S.J."/>
            <person name="Kuo A."/>
            <person name="Hayes R.D."/>
            <person name="Haridas S."/>
            <person name="Andreopoulos B."/>
            <person name="Riley R."/>
            <person name="LaButti K."/>
            <person name="Pangilinan J."/>
            <person name="Lipzen A."/>
            <person name="Amirebrahimi M."/>
            <person name="Yan J."/>
            <person name="Adam C."/>
            <person name="Keymanesh K."/>
            <person name="Ng V."/>
            <person name="Louie K."/>
            <person name="Northen T."/>
            <person name="Drula E."/>
            <person name="Henrissat B."/>
            <person name="Hsieh H.M."/>
            <person name="Youens-Clark K."/>
            <person name="Lutzoni F."/>
            <person name="Miadlikowska J."/>
            <person name="Eastwood D.C."/>
            <person name="Hamelin R.C."/>
            <person name="Grigoriev I.V."/>
            <person name="U'Ren J.M."/>
        </authorList>
    </citation>
    <scope>NUCLEOTIDE SEQUENCE [LARGE SCALE GENOMIC DNA]</scope>
    <source>
        <strain evidence="1 2">CBS 119005</strain>
    </source>
</reference>
<accession>A0ACB9YJ78</accession>
<evidence type="ECO:0000313" key="1">
    <source>
        <dbReference type="EMBL" id="KAI4859449.1"/>
    </source>
</evidence>
<gene>
    <name evidence="1" type="ORF">F4820DRAFT_166432</name>
</gene>
<proteinExistence type="predicted"/>
<evidence type="ECO:0000313" key="2">
    <source>
        <dbReference type="Proteomes" id="UP001497700"/>
    </source>
</evidence>
<keyword evidence="2" id="KW-1185">Reference proteome</keyword>
<name>A0ACB9YJ78_9PEZI</name>
<organism evidence="1 2">
    <name type="scientific">Hypoxylon rubiginosum</name>
    <dbReference type="NCBI Taxonomy" id="110542"/>
    <lineage>
        <taxon>Eukaryota</taxon>
        <taxon>Fungi</taxon>
        <taxon>Dikarya</taxon>
        <taxon>Ascomycota</taxon>
        <taxon>Pezizomycotina</taxon>
        <taxon>Sordariomycetes</taxon>
        <taxon>Xylariomycetidae</taxon>
        <taxon>Xylariales</taxon>
        <taxon>Hypoxylaceae</taxon>
        <taxon>Hypoxylon</taxon>
    </lineage>
</organism>
<sequence>MSSYLSSLIERASPSGTFNGTPPDRLPAENGVHVWRAAVAMPFFTFIFVALRFYTRTYLLKVKKYTLDDYIVALSMLVCIAHAVLMAIATYNGMGLHIWQYDSELNSRYYLWIGITSEFYVLGLMGFKCALCILYLQLFGVYARFRWTCYSTMFFCVGYLFCNMMTEFFGCHPIKKKWHPELEGKCINSIAAATFYGACSMASDLIIAIMPLTMIWKLQIATRRQKAGLSLVLSCGFIAWAVAVTRWGIATFDLVGTSDRPWWAGVSFMLSILEINTGLICACVATLGPLWKLAYARVKIWAGWADHHTKASTWPSFVRKPDFSEFSGETRRPSEPWAYPNGGADGHNFSAGRANGSSSLQDTTLNSTRSRDDEYGLLDVSDWRNHAIGESRLQGSTTTIEDV</sequence>
<comment type="caution">
    <text evidence="1">The sequence shown here is derived from an EMBL/GenBank/DDBJ whole genome shotgun (WGS) entry which is preliminary data.</text>
</comment>